<feature type="repeat" description="WD" evidence="3">
    <location>
        <begin position="537"/>
        <end position="566"/>
    </location>
</feature>
<accession>A0A8S4AW12</accession>
<evidence type="ECO:0000256" key="2">
    <source>
        <dbReference type="ARBA" id="ARBA00022737"/>
    </source>
</evidence>
<evidence type="ECO:0000256" key="1">
    <source>
        <dbReference type="ARBA" id="ARBA00022574"/>
    </source>
</evidence>
<evidence type="ECO:0000313" key="5">
    <source>
        <dbReference type="EMBL" id="CAG5909022.1"/>
    </source>
</evidence>
<name>A0A8S4AW12_9TELE</name>
<organism evidence="5 6">
    <name type="scientific">Menidia menidia</name>
    <name type="common">Atlantic silverside</name>
    <dbReference type="NCBI Taxonomy" id="238744"/>
    <lineage>
        <taxon>Eukaryota</taxon>
        <taxon>Metazoa</taxon>
        <taxon>Chordata</taxon>
        <taxon>Craniata</taxon>
        <taxon>Vertebrata</taxon>
        <taxon>Euteleostomi</taxon>
        <taxon>Actinopterygii</taxon>
        <taxon>Neopterygii</taxon>
        <taxon>Teleostei</taxon>
        <taxon>Neoteleostei</taxon>
        <taxon>Acanthomorphata</taxon>
        <taxon>Ovalentaria</taxon>
        <taxon>Atherinomorphae</taxon>
        <taxon>Atheriniformes</taxon>
        <taxon>Atherinopsidae</taxon>
        <taxon>Menidiinae</taxon>
        <taxon>Menidia</taxon>
    </lineage>
</organism>
<dbReference type="AlphaFoldDB" id="A0A8S4AW12"/>
<dbReference type="Pfam" id="PF00400">
    <property type="entry name" value="WD40"/>
    <property type="match status" value="2"/>
</dbReference>
<dbReference type="SUPFAM" id="SSF50978">
    <property type="entry name" value="WD40 repeat-like"/>
    <property type="match status" value="2"/>
</dbReference>
<keyword evidence="1 3" id="KW-0853">WD repeat</keyword>
<comment type="caution">
    <text evidence="5">The sequence shown here is derived from an EMBL/GenBank/DDBJ whole genome shotgun (WGS) entry which is preliminary data.</text>
</comment>
<dbReference type="InterPro" id="IPR001680">
    <property type="entry name" value="WD40_rpt"/>
</dbReference>
<feature type="region of interest" description="Disordered" evidence="4">
    <location>
        <begin position="898"/>
        <end position="953"/>
    </location>
</feature>
<evidence type="ECO:0000256" key="3">
    <source>
        <dbReference type="PROSITE-ProRule" id="PRU00221"/>
    </source>
</evidence>
<dbReference type="InterPro" id="IPR015943">
    <property type="entry name" value="WD40/YVTN_repeat-like_dom_sf"/>
</dbReference>
<dbReference type="SMART" id="SM00320">
    <property type="entry name" value="WD40"/>
    <property type="match status" value="10"/>
</dbReference>
<dbReference type="PANTHER" id="PTHR44324:SF3">
    <property type="entry name" value="WD REPEAT-CONTAINING PROTEIN 49-LIKE"/>
    <property type="match status" value="1"/>
</dbReference>
<feature type="compositionally biased region" description="Basic and acidic residues" evidence="4">
    <location>
        <begin position="65"/>
        <end position="74"/>
    </location>
</feature>
<dbReference type="EMBL" id="CAJRST010010001">
    <property type="protein sequence ID" value="CAG5909022.1"/>
    <property type="molecule type" value="Genomic_DNA"/>
</dbReference>
<proteinExistence type="predicted"/>
<sequence length="953" mass="107430">MNTRKSSKNLWWLYETEVPHIRLRDAACGASLAEKLSPEHLHILRNAFSGPTAELQTQPQRLKGRHENRGEEPGRTLQEFRELLKSVIGPGVEDSWIQRSFSEVDISCTGEVNWRQLCSYLLLEYTETQRASVPIAALLDAQPQFKHCSHNRREPTVRVVAVSHPPPLRYISVSKGGQITVWSSSLRILKNFVLAGDPTEEVANTRRFRGWTTDAVYMDTVHRVAIATDCRELHFINVNQTSVFEDIHLFGFHCVPTALCYWHDRQSPEQPPLLLLGDEKGGVHLMWFLNPMKGLFKNPSKTNSEPQRIFFPDFREHSNMVSYRHIPKIHPEPINRVMFEPCGNVIMTSSETDTTSVVFISVSQKQGPYIWKFKQGAKCFDYNSALQLLVTGGRDQIVRLWTRYVTTSPVATLRGHHATVIDVGIYQPVGQIFSYSRDCELRVWDISTHLLLKTVRLHFPCLVAGRIQEHGNFPFLLLSPPLPEDTWPHLIVGCKDYLACLELAEAKRPEGCWLTDEGSTFGTESGSQPSLLSCALYNPTLLQVVTGHVDSSVSLWDVKTGRKRLQILNAHGKEGITCMEFDSSQRRLITGAQNGTIKVWNLLNGLNLHKLEPVTCSEVTGLTCLHDNQLLAVGWSQRVIQYNIAGAKDLKVRADLSWKSKGVHKSDIMAVRQCTSLGVVATASYDGEVVIWRLETQGPSLSLQREAQEGSALPVDELLFLHHRAASRKLRVRSVLVSSQAGRLSFWSITGEQRAHARFYAPEQPGQRVLTLCSDQTKNSILVSGDTLGCLHMWDISSFALSVQREVRREQTETKPHRVLPRVMPSVSVQSACERPPLLRRWRAHARPLVCVELLEEAERLFVLTASADGAAGLWTEEGHHVGYFGQEMVWSITDPATYGRQKQSNLRDDEKEENGRENRGQTSTSPSETDHEQPQQPMRAVVDRPFPEAASS</sequence>
<feature type="region of interest" description="Disordered" evidence="4">
    <location>
        <begin position="53"/>
        <end position="74"/>
    </location>
</feature>
<dbReference type="PROSITE" id="PS00678">
    <property type="entry name" value="WD_REPEATS_1"/>
    <property type="match status" value="2"/>
</dbReference>
<reference evidence="5" key="1">
    <citation type="submission" date="2021-05" db="EMBL/GenBank/DDBJ databases">
        <authorList>
            <person name="Tigano A."/>
        </authorList>
    </citation>
    <scope>NUCLEOTIDE SEQUENCE</scope>
</reference>
<dbReference type="PROSITE" id="PS50082">
    <property type="entry name" value="WD_REPEATS_2"/>
    <property type="match status" value="3"/>
</dbReference>
<feature type="repeat" description="WD" evidence="3">
    <location>
        <begin position="413"/>
        <end position="454"/>
    </location>
</feature>
<keyword evidence="2" id="KW-0677">Repeat</keyword>
<protein>
    <submittedName>
        <fullName evidence="5">(Atlantic silverside) hypothetical protein</fullName>
    </submittedName>
</protein>
<evidence type="ECO:0000256" key="4">
    <source>
        <dbReference type="SAM" id="MobiDB-lite"/>
    </source>
</evidence>
<gene>
    <name evidence="5" type="ORF">MMEN_LOCUS9745</name>
</gene>
<feature type="repeat" description="WD" evidence="3">
    <location>
        <begin position="576"/>
        <end position="610"/>
    </location>
</feature>
<dbReference type="InterPro" id="IPR051242">
    <property type="entry name" value="WD-EF-hand_domain"/>
</dbReference>
<feature type="non-terminal residue" evidence="5">
    <location>
        <position position="953"/>
    </location>
</feature>
<keyword evidence="6" id="KW-1185">Reference proteome</keyword>
<dbReference type="InterPro" id="IPR036322">
    <property type="entry name" value="WD40_repeat_dom_sf"/>
</dbReference>
<dbReference type="Gene3D" id="2.130.10.10">
    <property type="entry name" value="YVTN repeat-like/Quinoprotein amine dehydrogenase"/>
    <property type="match status" value="4"/>
</dbReference>
<feature type="compositionally biased region" description="Basic and acidic residues" evidence="4">
    <location>
        <begin position="906"/>
        <end position="920"/>
    </location>
</feature>
<dbReference type="Proteomes" id="UP000677803">
    <property type="component" value="Unassembled WGS sequence"/>
</dbReference>
<dbReference type="PANTHER" id="PTHR44324">
    <property type="entry name" value="WD40 REPEAT DOMAIN 95"/>
    <property type="match status" value="1"/>
</dbReference>
<evidence type="ECO:0000313" key="6">
    <source>
        <dbReference type="Proteomes" id="UP000677803"/>
    </source>
</evidence>
<dbReference type="InterPro" id="IPR019775">
    <property type="entry name" value="WD40_repeat_CS"/>
</dbReference>
<dbReference type="OrthoDB" id="10251381at2759"/>